<dbReference type="Pfam" id="PF03184">
    <property type="entry name" value="DDE_1"/>
    <property type="match status" value="1"/>
</dbReference>
<dbReference type="InterPro" id="IPR050863">
    <property type="entry name" value="CenT-Element_Derived"/>
</dbReference>
<keyword evidence="3" id="KW-1185">Reference proteome</keyword>
<comment type="caution">
    <text evidence="2">The sequence shown here is derived from an EMBL/GenBank/DDBJ whole genome shotgun (WGS) entry which is preliminary data.</text>
</comment>
<dbReference type="EMBL" id="QGDH01000253">
    <property type="protein sequence ID" value="RAR01729.1"/>
    <property type="molecule type" value="Genomic_DNA"/>
</dbReference>
<dbReference type="AlphaFoldDB" id="A0A364MS44"/>
<evidence type="ECO:0000259" key="1">
    <source>
        <dbReference type="Pfam" id="PF03184"/>
    </source>
</evidence>
<proteinExistence type="predicted"/>
<dbReference type="PANTHER" id="PTHR19303">
    <property type="entry name" value="TRANSPOSON"/>
    <property type="match status" value="1"/>
</dbReference>
<evidence type="ECO:0000313" key="3">
    <source>
        <dbReference type="Proteomes" id="UP000249619"/>
    </source>
</evidence>
<dbReference type="GO" id="GO:0003677">
    <property type="term" value="F:DNA binding"/>
    <property type="evidence" value="ECO:0007669"/>
    <property type="project" value="TreeGrafter"/>
</dbReference>
<protein>
    <submittedName>
        <fullName evidence="2">Pogo transposable</fullName>
    </submittedName>
</protein>
<dbReference type="PANTHER" id="PTHR19303:SF74">
    <property type="entry name" value="POGO TRANSPOSABLE ELEMENT WITH KRAB DOMAIN"/>
    <property type="match status" value="1"/>
</dbReference>
<dbReference type="GO" id="GO:0005634">
    <property type="term" value="C:nucleus"/>
    <property type="evidence" value="ECO:0007669"/>
    <property type="project" value="TreeGrafter"/>
</dbReference>
<evidence type="ECO:0000313" key="2">
    <source>
        <dbReference type="EMBL" id="RAR01729.1"/>
    </source>
</evidence>
<organism evidence="2 3">
    <name type="scientific">Stemphylium lycopersici</name>
    <name type="common">Tomato gray leaf spot disease fungus</name>
    <name type="synonym">Thyrospora lycopersici</name>
    <dbReference type="NCBI Taxonomy" id="183478"/>
    <lineage>
        <taxon>Eukaryota</taxon>
        <taxon>Fungi</taxon>
        <taxon>Dikarya</taxon>
        <taxon>Ascomycota</taxon>
        <taxon>Pezizomycotina</taxon>
        <taxon>Dothideomycetes</taxon>
        <taxon>Pleosporomycetidae</taxon>
        <taxon>Pleosporales</taxon>
        <taxon>Pleosporineae</taxon>
        <taxon>Pleosporaceae</taxon>
        <taxon>Stemphylium</taxon>
    </lineage>
</organism>
<gene>
    <name evidence="2" type="ORF">DDE83_008822</name>
</gene>
<reference evidence="3" key="1">
    <citation type="submission" date="2018-05" db="EMBL/GenBank/DDBJ databases">
        <title>Draft genome sequence of Stemphylium lycopersici strain CIDEFI 213.</title>
        <authorList>
            <person name="Medina R."/>
            <person name="Franco M.E.E."/>
            <person name="Lucentini C.G."/>
            <person name="Saparrat M.C.N."/>
            <person name="Balatti P.A."/>
        </authorList>
    </citation>
    <scope>NUCLEOTIDE SEQUENCE [LARGE SCALE GENOMIC DNA]</scope>
    <source>
        <strain evidence="3">CIDEFI 213</strain>
    </source>
</reference>
<sequence length="227" mass="25442">MDPIQEAITEINSRAPGASFSYNEIAQKYGINRHEKGFMLGVLGRSKRIFDKKLYNKGAVTAAMQDGSREWITVLACISSDGTALSPAIIFQSDSSDLQLSWVDLIDLEKHSVFVSSSPTSWSNNDIGLAWLKEVFERETSRYARTGYRLLLLDGHASHVTMDFINYCDSHKILLAVFPPHATHTLQPLDVGMFSPLGAAYSTQLENYLFENQNTSPIRKGDFFSFF</sequence>
<dbReference type="Proteomes" id="UP000249619">
    <property type="component" value="Unassembled WGS sequence"/>
</dbReference>
<name>A0A364MS44_STELY</name>
<dbReference type="STRING" id="183478.A0A364MS44"/>
<accession>A0A364MS44</accession>
<feature type="domain" description="DDE-1" evidence="1">
    <location>
        <begin position="69"/>
        <end position="215"/>
    </location>
</feature>
<dbReference type="InterPro" id="IPR004875">
    <property type="entry name" value="DDE_SF_endonuclease_dom"/>
</dbReference>